<dbReference type="SUPFAM" id="SSF53335">
    <property type="entry name" value="S-adenosyl-L-methionine-dependent methyltransferases"/>
    <property type="match status" value="1"/>
</dbReference>
<dbReference type="Proteomes" id="UP000184330">
    <property type="component" value="Unassembled WGS sequence"/>
</dbReference>
<evidence type="ECO:0000313" key="5">
    <source>
        <dbReference type="EMBL" id="CZR56235.1"/>
    </source>
</evidence>
<evidence type="ECO:0000256" key="1">
    <source>
        <dbReference type="ARBA" id="ARBA00005179"/>
    </source>
</evidence>
<evidence type="ECO:0000313" key="6">
    <source>
        <dbReference type="Proteomes" id="UP000184330"/>
    </source>
</evidence>
<name>A0A1L7WTX9_9HELO</name>
<dbReference type="OrthoDB" id="2094832at2759"/>
<dbReference type="AlphaFoldDB" id="A0A1L7WTX9"/>
<evidence type="ECO:0000256" key="4">
    <source>
        <dbReference type="ARBA" id="ARBA00038314"/>
    </source>
</evidence>
<dbReference type="PANTHER" id="PTHR35897">
    <property type="entry name" value="METHYLTRANSFERASE AUSD"/>
    <property type="match status" value="1"/>
</dbReference>
<dbReference type="InterPro" id="IPR051654">
    <property type="entry name" value="Meroterpenoid_MTases"/>
</dbReference>
<keyword evidence="6" id="KW-1185">Reference proteome</keyword>
<dbReference type="EMBL" id="FJOG01000007">
    <property type="protein sequence ID" value="CZR56235.1"/>
    <property type="molecule type" value="Genomic_DNA"/>
</dbReference>
<gene>
    <name evidence="5" type="ORF">PAC_06123</name>
</gene>
<evidence type="ECO:0000256" key="2">
    <source>
        <dbReference type="ARBA" id="ARBA00022679"/>
    </source>
</evidence>
<evidence type="ECO:0008006" key="7">
    <source>
        <dbReference type="Google" id="ProtNLM"/>
    </source>
</evidence>
<comment type="similarity">
    <text evidence="4">Belongs to the class I-like SAM-binding methyltransferase superfamily.</text>
</comment>
<organism evidence="5 6">
    <name type="scientific">Phialocephala subalpina</name>
    <dbReference type="NCBI Taxonomy" id="576137"/>
    <lineage>
        <taxon>Eukaryota</taxon>
        <taxon>Fungi</taxon>
        <taxon>Dikarya</taxon>
        <taxon>Ascomycota</taxon>
        <taxon>Pezizomycotina</taxon>
        <taxon>Leotiomycetes</taxon>
        <taxon>Helotiales</taxon>
        <taxon>Mollisiaceae</taxon>
        <taxon>Phialocephala</taxon>
        <taxon>Phialocephala fortinii species complex</taxon>
    </lineage>
</organism>
<comment type="pathway">
    <text evidence="1">Secondary metabolite biosynthesis.</text>
</comment>
<dbReference type="InterPro" id="IPR029063">
    <property type="entry name" value="SAM-dependent_MTases_sf"/>
</dbReference>
<protein>
    <recommendedName>
        <fullName evidence="7">Methyltransferase domain-containing protein</fullName>
    </recommendedName>
</protein>
<sequence>MTDTQAASGEPKLDHLSKENQAYWNSKENQWYLKDVGPHIQPNSRKLLEEYSHILPEDVDAHIHKMRDILWSHAPYPCVGQFKFLRLNLVNHPQYQHILSTLRSASGPCILDLGCCVAPDLRSLAHNGIPSTQLFGSDLNASFLTTSYDLFDDASTFKGTLVAADIFSSTLFEEQFLGWENKFSIIHAGLFLHLFNWERQLLVCEKIVKLLKDEKGSMLVGEMVGCQGGGLRGPASKNISEERKPFLHDDGSFAKLWGEVAKKTGTVGCWKVEGVFTLRYKEWEDGGNSKSFFEGEGIGWFTFSVERV</sequence>
<dbReference type="PANTHER" id="PTHR35897:SF1">
    <property type="entry name" value="METHYLTRANSFERASE AUSD"/>
    <property type="match status" value="1"/>
</dbReference>
<keyword evidence="2" id="KW-0808">Transferase</keyword>
<reference evidence="5 6" key="1">
    <citation type="submission" date="2016-03" db="EMBL/GenBank/DDBJ databases">
        <authorList>
            <person name="Ploux O."/>
        </authorList>
    </citation>
    <scope>NUCLEOTIDE SEQUENCE [LARGE SCALE GENOMIC DNA]</scope>
    <source>
        <strain evidence="5 6">UAMH 11012</strain>
    </source>
</reference>
<accession>A0A1L7WTX9</accession>
<proteinExistence type="inferred from homology"/>
<evidence type="ECO:0000256" key="3">
    <source>
        <dbReference type="ARBA" id="ARBA00022691"/>
    </source>
</evidence>
<dbReference type="GO" id="GO:0016740">
    <property type="term" value="F:transferase activity"/>
    <property type="evidence" value="ECO:0007669"/>
    <property type="project" value="UniProtKB-KW"/>
</dbReference>
<keyword evidence="3" id="KW-0949">S-adenosyl-L-methionine</keyword>
<dbReference type="Gene3D" id="3.40.50.150">
    <property type="entry name" value="Vaccinia Virus protein VP39"/>
    <property type="match status" value="1"/>
</dbReference>